<dbReference type="AlphaFoldDB" id="A0A2Z5YBL4"/>
<dbReference type="NCBIfam" id="TIGR02276">
    <property type="entry name" value="beta_rpt_yvtn"/>
    <property type="match status" value="1"/>
</dbReference>
<dbReference type="SUPFAM" id="SSF51004">
    <property type="entry name" value="C-terminal (heme d1) domain of cytochrome cd1-nitrite reductase"/>
    <property type="match status" value="1"/>
</dbReference>
<dbReference type="EMBL" id="PEDF01000180">
    <property type="protein sequence ID" value="RFZ34480.1"/>
    <property type="molecule type" value="Genomic_DNA"/>
</dbReference>
<evidence type="ECO:0000313" key="1">
    <source>
        <dbReference type="EMBL" id="RFZ34480.1"/>
    </source>
</evidence>
<accession>A0A2Z5YBL4</accession>
<name>A0A2Z5YBL4_MYCMR</name>
<dbReference type="RefSeq" id="WP_020732333.1">
    <property type="nucleotide sequence ID" value="NZ_BQLA01000151.1"/>
</dbReference>
<proteinExistence type="predicted"/>
<dbReference type="Gene3D" id="2.130.10.10">
    <property type="entry name" value="YVTN repeat-like/Quinoprotein amine dehydrogenase"/>
    <property type="match status" value="1"/>
</dbReference>
<protein>
    <submittedName>
        <fullName evidence="1">Uncharacterized protein</fullName>
    </submittedName>
</protein>
<dbReference type="PANTHER" id="PTHR47197:SF3">
    <property type="entry name" value="DIHYDRO-HEME D1 DEHYDROGENASE"/>
    <property type="match status" value="1"/>
</dbReference>
<dbReference type="InterPro" id="IPR051200">
    <property type="entry name" value="Host-pathogen_enzymatic-act"/>
</dbReference>
<organism evidence="1 2">
    <name type="scientific">Mycobacterium marinum</name>
    <dbReference type="NCBI Taxonomy" id="1781"/>
    <lineage>
        <taxon>Bacteria</taxon>
        <taxon>Bacillati</taxon>
        <taxon>Actinomycetota</taxon>
        <taxon>Actinomycetes</taxon>
        <taxon>Mycobacteriales</taxon>
        <taxon>Mycobacteriaceae</taxon>
        <taxon>Mycobacterium</taxon>
        <taxon>Mycobacterium ulcerans group</taxon>
    </lineage>
</organism>
<dbReference type="PANTHER" id="PTHR47197">
    <property type="entry name" value="PROTEIN NIRF"/>
    <property type="match status" value="1"/>
</dbReference>
<gene>
    <name evidence="1" type="ORF">DAVIS_04804</name>
</gene>
<dbReference type="InterPro" id="IPR011048">
    <property type="entry name" value="Haem_d1_sf"/>
</dbReference>
<dbReference type="InterPro" id="IPR015943">
    <property type="entry name" value="WD40/YVTN_repeat-like_dom_sf"/>
</dbReference>
<sequence length="50" mass="4963">MSVIDPTTNTVIGTISVGTNPIEVAVSPTGAEAGDVYVANKGDDTVSVIS</sequence>
<dbReference type="Proteomes" id="UP000257451">
    <property type="component" value="Unassembled WGS sequence"/>
</dbReference>
<comment type="caution">
    <text evidence="1">The sequence shown here is derived from an EMBL/GenBank/DDBJ whole genome shotgun (WGS) entry which is preliminary data.</text>
</comment>
<evidence type="ECO:0000313" key="2">
    <source>
        <dbReference type="Proteomes" id="UP000257451"/>
    </source>
</evidence>
<dbReference type="InterPro" id="IPR011964">
    <property type="entry name" value="YVTN_b-propeller_repeat"/>
</dbReference>
<dbReference type="GeneID" id="79851257"/>
<reference evidence="1 2" key="1">
    <citation type="journal article" date="2018" name="Sci. Rep.">
        <title>Extensive genomic diversity among Mycobacterium marinum strains revealed by whole genome sequencing.</title>
        <authorList>
            <person name="Das S."/>
            <person name="Pettersson B.M."/>
            <person name="Behra P.R."/>
            <person name="Mallick A."/>
            <person name="Cheramie M."/>
            <person name="Ramesh M."/>
            <person name="Shirreff L."/>
            <person name="DuCote T."/>
            <person name="Dasgupta S."/>
            <person name="Ennis D.G."/>
            <person name="Kirsebom L.A."/>
        </authorList>
    </citation>
    <scope>NUCLEOTIDE SEQUENCE [LARGE SCALE GENOMIC DNA]</scope>
    <source>
        <strain evidence="1 2">Davis1</strain>
    </source>
</reference>